<sequence length="401" mass="45246">MCLKLQNNKKRQSHRTLYNRYHLANFKTITMEMKYCLLLIGVAISFSFTNSKPISIKHEFRCPTLYGLYPDLTNCSNFYQCAAGVSYHKTCYYGLLFNPARFICDWPRNVVCAEATTTTEGTTTTREVNTGGESHTGTGEPATTPEDGSGSGEEIVTDAPAVFVCPERFGLYEDETDCYRFWQCSYGVAYSLVCPENLIYNAEKEQCDYPGVWSEKWTNGECADIVDMSVARRAVADDEAGVEIDEVDGNENETEVIVTDFKCPEFFGLFTDPEDCTKWWHCAHNTPFHMDCPLGLHFNTKTSQCDWPENARCGENEGSGAVDTTVAVETYPPPTWENVISEDFKCPLPTGLYLDPEDCSKFYHCSNDIAYHKDCPLGQHFDFKTIRCDLPEVANCPMMQA</sequence>
<proteinExistence type="predicted"/>
<comment type="caution">
    <text evidence="7">The sequence shown here is derived from an EMBL/GenBank/DDBJ whole genome shotgun (WGS) entry which is preliminary data.</text>
</comment>
<evidence type="ECO:0000256" key="5">
    <source>
        <dbReference type="ARBA" id="ARBA00023180"/>
    </source>
</evidence>
<organism evidence="7 8">
    <name type="scientific">Owenia fusiformis</name>
    <name type="common">Polychaete worm</name>
    <dbReference type="NCBI Taxonomy" id="6347"/>
    <lineage>
        <taxon>Eukaryota</taxon>
        <taxon>Metazoa</taxon>
        <taxon>Spiralia</taxon>
        <taxon>Lophotrochozoa</taxon>
        <taxon>Annelida</taxon>
        <taxon>Polychaeta</taxon>
        <taxon>Sedentaria</taxon>
        <taxon>Canalipalpata</taxon>
        <taxon>Sabellida</taxon>
        <taxon>Oweniida</taxon>
        <taxon>Oweniidae</taxon>
        <taxon>Owenia</taxon>
    </lineage>
</organism>
<protein>
    <submittedName>
        <fullName evidence="7">Uncharacterized protein</fullName>
    </submittedName>
</protein>
<dbReference type="PROSITE" id="PS50940">
    <property type="entry name" value="CHIT_BIND_II"/>
    <property type="match status" value="4"/>
</dbReference>
<evidence type="ECO:0000256" key="1">
    <source>
        <dbReference type="ARBA" id="ARBA00022669"/>
    </source>
</evidence>
<evidence type="ECO:0000256" key="2">
    <source>
        <dbReference type="ARBA" id="ARBA00022729"/>
    </source>
</evidence>
<keyword evidence="3" id="KW-0677">Repeat</keyword>
<evidence type="ECO:0000256" key="6">
    <source>
        <dbReference type="SAM" id="MobiDB-lite"/>
    </source>
</evidence>
<evidence type="ECO:0000313" key="7">
    <source>
        <dbReference type="EMBL" id="CAH1785311.1"/>
    </source>
</evidence>
<dbReference type="EMBL" id="CAIIXF020000006">
    <property type="protein sequence ID" value="CAH1785311.1"/>
    <property type="molecule type" value="Genomic_DNA"/>
</dbReference>
<evidence type="ECO:0000313" key="8">
    <source>
        <dbReference type="Proteomes" id="UP000749559"/>
    </source>
</evidence>
<evidence type="ECO:0000256" key="3">
    <source>
        <dbReference type="ARBA" id="ARBA00022737"/>
    </source>
</evidence>
<reference evidence="7" key="1">
    <citation type="submission" date="2022-03" db="EMBL/GenBank/DDBJ databases">
        <authorList>
            <person name="Martin C."/>
        </authorList>
    </citation>
    <scope>NUCLEOTIDE SEQUENCE</scope>
</reference>
<dbReference type="Proteomes" id="UP000749559">
    <property type="component" value="Unassembled WGS sequence"/>
</dbReference>
<gene>
    <name evidence="7" type="ORF">OFUS_LOCUS11383</name>
</gene>
<dbReference type="SUPFAM" id="SSF57625">
    <property type="entry name" value="Invertebrate chitin-binding proteins"/>
    <property type="match status" value="4"/>
</dbReference>
<dbReference type="InterPro" id="IPR002557">
    <property type="entry name" value="Chitin-bd_dom"/>
</dbReference>
<keyword evidence="2" id="KW-0732">Signal</keyword>
<dbReference type="Pfam" id="PF01607">
    <property type="entry name" value="CBM_14"/>
    <property type="match status" value="4"/>
</dbReference>
<dbReference type="SMART" id="SM00494">
    <property type="entry name" value="ChtBD2"/>
    <property type="match status" value="4"/>
</dbReference>
<accession>A0A8J1UDU5</accession>
<evidence type="ECO:0000256" key="4">
    <source>
        <dbReference type="ARBA" id="ARBA00023157"/>
    </source>
</evidence>
<dbReference type="PANTHER" id="PTHR23301:SF0">
    <property type="entry name" value="CHITIN-BINDING TYPE-2 DOMAIN-CONTAINING PROTEIN-RELATED"/>
    <property type="match status" value="1"/>
</dbReference>
<dbReference type="Gene3D" id="2.170.140.10">
    <property type="entry name" value="Chitin binding domain"/>
    <property type="match status" value="4"/>
</dbReference>
<dbReference type="GO" id="GO:0008061">
    <property type="term" value="F:chitin binding"/>
    <property type="evidence" value="ECO:0007669"/>
    <property type="project" value="UniProtKB-KW"/>
</dbReference>
<dbReference type="AlphaFoldDB" id="A0A8J1UDU5"/>
<feature type="region of interest" description="Disordered" evidence="6">
    <location>
        <begin position="121"/>
        <end position="152"/>
    </location>
</feature>
<keyword evidence="1" id="KW-0147">Chitin-binding</keyword>
<name>A0A8J1UDU5_OWEFU</name>
<dbReference type="PANTHER" id="PTHR23301">
    <property type="entry name" value="CHITIN BINDING PERITROPHIN-A"/>
    <property type="match status" value="1"/>
</dbReference>
<keyword evidence="8" id="KW-1185">Reference proteome</keyword>
<feature type="compositionally biased region" description="Low complexity" evidence="6">
    <location>
        <begin position="121"/>
        <end position="133"/>
    </location>
</feature>
<keyword evidence="5" id="KW-0325">Glycoprotein</keyword>
<dbReference type="GO" id="GO:0005576">
    <property type="term" value="C:extracellular region"/>
    <property type="evidence" value="ECO:0007669"/>
    <property type="project" value="InterPro"/>
</dbReference>
<dbReference type="OrthoDB" id="6162453at2759"/>
<keyword evidence="4" id="KW-1015">Disulfide bond</keyword>
<dbReference type="InterPro" id="IPR036508">
    <property type="entry name" value="Chitin-bd_dom_sf"/>
</dbReference>
<dbReference type="InterPro" id="IPR051940">
    <property type="entry name" value="Chitin_bind-dev_reg"/>
</dbReference>